<feature type="transmembrane region" description="Helical" evidence="1">
    <location>
        <begin position="12"/>
        <end position="32"/>
    </location>
</feature>
<dbReference type="PANTHER" id="PTHR43099">
    <property type="entry name" value="UPF0053 PROTEIN YRKA"/>
    <property type="match status" value="1"/>
</dbReference>
<evidence type="ECO:0000313" key="3">
    <source>
        <dbReference type="EMBL" id="KPN31980.1"/>
    </source>
</evidence>
<evidence type="ECO:0000259" key="2">
    <source>
        <dbReference type="PROSITE" id="PS51846"/>
    </source>
</evidence>
<dbReference type="PANTHER" id="PTHR43099:SF5">
    <property type="entry name" value="HLYC_CORC FAMILY TRANSPORTER"/>
    <property type="match status" value="1"/>
</dbReference>
<comment type="caution">
    <text evidence="3">The sequence shown here is derived from an EMBL/GenBank/DDBJ whole genome shotgun (WGS) entry which is preliminary data.</text>
</comment>
<proteinExistence type="predicted"/>
<dbReference type="Proteomes" id="UP000050535">
    <property type="component" value="Unassembled WGS sequence"/>
</dbReference>
<feature type="domain" description="CNNM transmembrane" evidence="2">
    <location>
        <begin position="3"/>
        <end position="207"/>
    </location>
</feature>
<feature type="transmembrane region" description="Helical" evidence="1">
    <location>
        <begin position="63"/>
        <end position="81"/>
    </location>
</feature>
<dbReference type="PATRIC" id="fig|699431.3.peg.2800"/>
<gene>
    <name evidence="3" type="ORF">SY89_02737</name>
</gene>
<dbReference type="STRING" id="699431.SY89_02737"/>
<keyword evidence="1" id="KW-0472">Membrane</keyword>
<feature type="transmembrane region" description="Helical" evidence="1">
    <location>
        <begin position="148"/>
        <end position="167"/>
    </location>
</feature>
<dbReference type="PROSITE" id="PS51846">
    <property type="entry name" value="CNNM"/>
    <property type="match status" value="1"/>
</dbReference>
<name>A0A0P7FXM0_9EURY</name>
<organism evidence="3 4">
    <name type="scientific">Halolamina pelagica</name>
    <dbReference type="NCBI Taxonomy" id="699431"/>
    <lineage>
        <taxon>Archaea</taxon>
        <taxon>Methanobacteriati</taxon>
        <taxon>Methanobacteriota</taxon>
        <taxon>Stenosarchaea group</taxon>
        <taxon>Halobacteria</taxon>
        <taxon>Halobacteriales</taxon>
        <taxon>Haloferacaceae</taxon>
    </lineage>
</organism>
<feature type="transmembrane region" description="Helical" evidence="1">
    <location>
        <begin position="101"/>
        <end position="127"/>
    </location>
</feature>
<protein>
    <submittedName>
        <fullName evidence="3">Putative Mg2+ and Co2+ transporter CorB</fullName>
    </submittedName>
</protein>
<keyword evidence="1" id="KW-1133">Transmembrane helix</keyword>
<keyword evidence="4" id="KW-1185">Reference proteome</keyword>
<sequence>MVDLALSLGRLALALFLVVLNGFFVAAEFAFVRVRATSVEQLADEGRAGAGALQDVMTDLDNYLAVTQLGITLASLGLGWAGEPAIASLLEPVLGSVLPPALVHLVAIAIGFSIITFLHVVFGELAPKTFAIARTERLSLLLAPPMKLFYLLFYPGIVVFNGAANAFTSGLGVPPASESDETLGSERSGASWLAPARRATWTWRRSR</sequence>
<evidence type="ECO:0000313" key="4">
    <source>
        <dbReference type="Proteomes" id="UP000050535"/>
    </source>
</evidence>
<keyword evidence="1" id="KW-0812">Transmembrane</keyword>
<dbReference type="AlphaFoldDB" id="A0A0P7FXM0"/>
<dbReference type="Pfam" id="PF01595">
    <property type="entry name" value="CNNM"/>
    <property type="match status" value="1"/>
</dbReference>
<dbReference type="InterPro" id="IPR051676">
    <property type="entry name" value="UPF0053_domain"/>
</dbReference>
<reference evidence="4" key="1">
    <citation type="submission" date="2013-11" db="EMBL/GenBank/DDBJ databases">
        <authorList>
            <person name="Hoang H.T."/>
            <person name="Killian M.L."/>
            <person name="Madson D.M."/>
            <person name="Arruda P.H.E."/>
            <person name="Sun D."/>
            <person name="Schwartz K.J."/>
            <person name="Yoon K."/>
        </authorList>
    </citation>
    <scope>NUCLEOTIDE SEQUENCE [LARGE SCALE GENOMIC DNA]</scope>
    <source>
        <strain evidence="4">CDK2</strain>
    </source>
</reference>
<dbReference type="EMBL" id="LGUC01000001">
    <property type="protein sequence ID" value="KPN31980.1"/>
    <property type="molecule type" value="Genomic_DNA"/>
</dbReference>
<dbReference type="InterPro" id="IPR002550">
    <property type="entry name" value="CNNM"/>
</dbReference>
<evidence type="ECO:0000256" key="1">
    <source>
        <dbReference type="SAM" id="Phobius"/>
    </source>
</evidence>
<accession>A0A0P7FXM0</accession>